<sequence>AARAALDVCGAAALAASGAQARPALAVAARRAPADLLERMVELGANLEETDAYGWTPLFHAVAHGSEENLAQLLELGASASATDRRGLTALDIAIRAKRRDLSLRPCCGARTWIARRRASTPRWAGRPGRAGGPSWTRSLSAGLTCRRRSGARGA</sequence>
<dbReference type="InterPro" id="IPR002110">
    <property type="entry name" value="Ankyrin_rpt"/>
</dbReference>
<keyword evidence="5" id="KW-1185">Reference proteome</keyword>
<proteinExistence type="predicted"/>
<name>A0ABN9PPD8_9DINO</name>
<organism evidence="4 5">
    <name type="scientific">Prorocentrum cordatum</name>
    <dbReference type="NCBI Taxonomy" id="2364126"/>
    <lineage>
        <taxon>Eukaryota</taxon>
        <taxon>Sar</taxon>
        <taxon>Alveolata</taxon>
        <taxon>Dinophyceae</taxon>
        <taxon>Prorocentrales</taxon>
        <taxon>Prorocentraceae</taxon>
        <taxon>Prorocentrum</taxon>
    </lineage>
</organism>
<dbReference type="Gene3D" id="1.25.40.20">
    <property type="entry name" value="Ankyrin repeat-containing domain"/>
    <property type="match status" value="1"/>
</dbReference>
<feature type="repeat" description="ANK" evidence="3">
    <location>
        <begin position="53"/>
        <end position="85"/>
    </location>
</feature>
<dbReference type="SUPFAM" id="SSF48403">
    <property type="entry name" value="Ankyrin repeat"/>
    <property type="match status" value="1"/>
</dbReference>
<dbReference type="PANTHER" id="PTHR24171:SF9">
    <property type="entry name" value="ANKYRIN REPEAT DOMAIN-CONTAINING PROTEIN 39"/>
    <property type="match status" value="1"/>
</dbReference>
<dbReference type="PROSITE" id="PS50297">
    <property type="entry name" value="ANK_REP_REGION"/>
    <property type="match status" value="1"/>
</dbReference>
<evidence type="ECO:0000256" key="3">
    <source>
        <dbReference type="PROSITE-ProRule" id="PRU00023"/>
    </source>
</evidence>
<evidence type="ECO:0000256" key="2">
    <source>
        <dbReference type="ARBA" id="ARBA00023043"/>
    </source>
</evidence>
<dbReference type="Pfam" id="PF12796">
    <property type="entry name" value="Ank_2"/>
    <property type="match status" value="1"/>
</dbReference>
<protein>
    <submittedName>
        <fullName evidence="4">Uncharacterized protein</fullName>
    </submittedName>
</protein>
<comment type="caution">
    <text evidence="4">The sequence shown here is derived from an EMBL/GenBank/DDBJ whole genome shotgun (WGS) entry which is preliminary data.</text>
</comment>
<keyword evidence="1" id="KW-0677">Repeat</keyword>
<gene>
    <name evidence="4" type="ORF">PCOR1329_LOCUS4234</name>
</gene>
<dbReference type="PANTHER" id="PTHR24171">
    <property type="entry name" value="ANKYRIN REPEAT DOMAIN-CONTAINING PROTEIN 39-RELATED"/>
    <property type="match status" value="1"/>
</dbReference>
<dbReference type="PROSITE" id="PS50088">
    <property type="entry name" value="ANK_REPEAT"/>
    <property type="match status" value="1"/>
</dbReference>
<dbReference type="SMART" id="SM00248">
    <property type="entry name" value="ANK"/>
    <property type="match status" value="2"/>
</dbReference>
<keyword evidence="2 3" id="KW-0040">ANK repeat</keyword>
<feature type="non-terminal residue" evidence="4">
    <location>
        <position position="1"/>
    </location>
</feature>
<evidence type="ECO:0000256" key="1">
    <source>
        <dbReference type="ARBA" id="ARBA00022737"/>
    </source>
</evidence>
<reference evidence="4" key="1">
    <citation type="submission" date="2023-10" db="EMBL/GenBank/DDBJ databases">
        <authorList>
            <person name="Chen Y."/>
            <person name="Shah S."/>
            <person name="Dougan E. K."/>
            <person name="Thang M."/>
            <person name="Chan C."/>
        </authorList>
    </citation>
    <scope>NUCLEOTIDE SEQUENCE [LARGE SCALE GENOMIC DNA]</scope>
</reference>
<evidence type="ECO:0000313" key="4">
    <source>
        <dbReference type="EMBL" id="CAK0794157.1"/>
    </source>
</evidence>
<dbReference type="InterPro" id="IPR036770">
    <property type="entry name" value="Ankyrin_rpt-contain_sf"/>
</dbReference>
<evidence type="ECO:0000313" key="5">
    <source>
        <dbReference type="Proteomes" id="UP001189429"/>
    </source>
</evidence>
<accession>A0ABN9PPD8</accession>
<dbReference type="EMBL" id="CAUYUJ010001103">
    <property type="protein sequence ID" value="CAK0794157.1"/>
    <property type="molecule type" value="Genomic_DNA"/>
</dbReference>
<dbReference type="Proteomes" id="UP001189429">
    <property type="component" value="Unassembled WGS sequence"/>
</dbReference>